<dbReference type="GeneID" id="87833525"/>
<sequence length="76" mass="8562">MHSNAWVVDLPAIETHDLAAVTRPTECPFAIGQLPISWVGESFYIDCGKRHGAEILFGDRQLSLKKCIETCYYGKY</sequence>
<dbReference type="Proteomes" id="UP001302602">
    <property type="component" value="Unassembled WGS sequence"/>
</dbReference>
<dbReference type="EMBL" id="MU853268">
    <property type="protein sequence ID" value="KAK4118428.1"/>
    <property type="molecule type" value="Genomic_DNA"/>
</dbReference>
<gene>
    <name evidence="1" type="ORF">N657DRAFT_685217</name>
</gene>
<dbReference type="RefSeq" id="XP_062642201.1">
    <property type="nucleotide sequence ID" value="XM_062796757.1"/>
</dbReference>
<reference evidence="1" key="2">
    <citation type="submission" date="2023-05" db="EMBL/GenBank/DDBJ databases">
        <authorList>
            <consortium name="Lawrence Berkeley National Laboratory"/>
            <person name="Steindorff A."/>
            <person name="Hensen N."/>
            <person name="Bonometti L."/>
            <person name="Westerberg I."/>
            <person name="Brannstrom I.O."/>
            <person name="Guillou S."/>
            <person name="Cros-Aarteil S."/>
            <person name="Calhoun S."/>
            <person name="Haridas S."/>
            <person name="Kuo A."/>
            <person name="Mondo S."/>
            <person name="Pangilinan J."/>
            <person name="Riley R."/>
            <person name="Labutti K."/>
            <person name="Andreopoulos B."/>
            <person name="Lipzen A."/>
            <person name="Chen C."/>
            <person name="Yanf M."/>
            <person name="Daum C."/>
            <person name="Ng V."/>
            <person name="Clum A."/>
            <person name="Ohm R."/>
            <person name="Martin F."/>
            <person name="Silar P."/>
            <person name="Natvig D."/>
            <person name="Lalanne C."/>
            <person name="Gautier V."/>
            <person name="Ament-Velasquez S.L."/>
            <person name="Kruys A."/>
            <person name="Hutchinson M.I."/>
            <person name="Powell A.J."/>
            <person name="Barry K."/>
            <person name="Miller A.N."/>
            <person name="Grigoriev I.V."/>
            <person name="Debuchy R."/>
            <person name="Gladieux P."/>
            <person name="Thoren M.H."/>
            <person name="Johannesson H."/>
        </authorList>
    </citation>
    <scope>NUCLEOTIDE SEQUENCE</scope>
    <source>
        <strain evidence="1">CBS 731.68</strain>
    </source>
</reference>
<organism evidence="1 2">
    <name type="scientific">Parathielavia appendiculata</name>
    <dbReference type="NCBI Taxonomy" id="2587402"/>
    <lineage>
        <taxon>Eukaryota</taxon>
        <taxon>Fungi</taxon>
        <taxon>Dikarya</taxon>
        <taxon>Ascomycota</taxon>
        <taxon>Pezizomycotina</taxon>
        <taxon>Sordariomycetes</taxon>
        <taxon>Sordariomycetidae</taxon>
        <taxon>Sordariales</taxon>
        <taxon>Chaetomiaceae</taxon>
        <taxon>Parathielavia</taxon>
    </lineage>
</organism>
<evidence type="ECO:0000313" key="2">
    <source>
        <dbReference type="Proteomes" id="UP001302602"/>
    </source>
</evidence>
<accession>A0AAN6TPV0</accession>
<evidence type="ECO:0000313" key="1">
    <source>
        <dbReference type="EMBL" id="KAK4118428.1"/>
    </source>
</evidence>
<keyword evidence="2" id="KW-1185">Reference proteome</keyword>
<comment type="caution">
    <text evidence="1">The sequence shown here is derived from an EMBL/GenBank/DDBJ whole genome shotgun (WGS) entry which is preliminary data.</text>
</comment>
<name>A0AAN6TPV0_9PEZI</name>
<reference evidence="1" key="1">
    <citation type="journal article" date="2023" name="Mol. Phylogenet. Evol.">
        <title>Genome-scale phylogeny and comparative genomics of the fungal order Sordariales.</title>
        <authorList>
            <person name="Hensen N."/>
            <person name="Bonometti L."/>
            <person name="Westerberg I."/>
            <person name="Brannstrom I.O."/>
            <person name="Guillou S."/>
            <person name="Cros-Aarteil S."/>
            <person name="Calhoun S."/>
            <person name="Haridas S."/>
            <person name="Kuo A."/>
            <person name="Mondo S."/>
            <person name="Pangilinan J."/>
            <person name="Riley R."/>
            <person name="LaButti K."/>
            <person name="Andreopoulos B."/>
            <person name="Lipzen A."/>
            <person name="Chen C."/>
            <person name="Yan M."/>
            <person name="Daum C."/>
            <person name="Ng V."/>
            <person name="Clum A."/>
            <person name="Steindorff A."/>
            <person name="Ohm R.A."/>
            <person name="Martin F."/>
            <person name="Silar P."/>
            <person name="Natvig D.O."/>
            <person name="Lalanne C."/>
            <person name="Gautier V."/>
            <person name="Ament-Velasquez S.L."/>
            <person name="Kruys A."/>
            <person name="Hutchinson M.I."/>
            <person name="Powell A.J."/>
            <person name="Barry K."/>
            <person name="Miller A.N."/>
            <person name="Grigoriev I.V."/>
            <person name="Debuchy R."/>
            <person name="Gladieux P."/>
            <person name="Hiltunen Thoren M."/>
            <person name="Johannesson H."/>
        </authorList>
    </citation>
    <scope>NUCLEOTIDE SEQUENCE</scope>
    <source>
        <strain evidence="1">CBS 731.68</strain>
    </source>
</reference>
<protein>
    <submittedName>
        <fullName evidence="1">Uncharacterized protein</fullName>
    </submittedName>
</protein>
<dbReference type="AlphaFoldDB" id="A0AAN6TPV0"/>
<proteinExistence type="predicted"/>